<evidence type="ECO:0000256" key="4">
    <source>
        <dbReference type="ARBA" id="ARBA00022692"/>
    </source>
</evidence>
<feature type="compositionally biased region" description="Low complexity" evidence="12">
    <location>
        <begin position="283"/>
        <end position="309"/>
    </location>
</feature>
<dbReference type="Pfam" id="PF00520">
    <property type="entry name" value="Ion_trans"/>
    <property type="match status" value="1"/>
</dbReference>
<evidence type="ECO:0000256" key="5">
    <source>
        <dbReference type="ARBA" id="ARBA00022826"/>
    </source>
</evidence>
<feature type="transmembrane region" description="Helical" evidence="13">
    <location>
        <begin position="194"/>
        <end position="215"/>
    </location>
</feature>
<dbReference type="GO" id="GO:0001508">
    <property type="term" value="P:action potential"/>
    <property type="evidence" value="ECO:0007669"/>
    <property type="project" value="TreeGrafter"/>
</dbReference>
<evidence type="ECO:0000256" key="7">
    <source>
        <dbReference type="ARBA" id="ARBA00022958"/>
    </source>
</evidence>
<comment type="subcellular location">
    <subcellularLocation>
        <location evidence="1">Membrane</location>
        <topology evidence="1">Multi-pass membrane protein</topology>
    </subcellularLocation>
</comment>
<dbReference type="GO" id="GO:0008076">
    <property type="term" value="C:voltage-gated potassium channel complex"/>
    <property type="evidence" value="ECO:0007669"/>
    <property type="project" value="InterPro"/>
</dbReference>
<evidence type="ECO:0000256" key="12">
    <source>
        <dbReference type="SAM" id="MobiDB-lite"/>
    </source>
</evidence>
<keyword evidence="11" id="KW-0407">Ion channel</keyword>
<dbReference type="Gene3D" id="1.20.5.110">
    <property type="match status" value="1"/>
</dbReference>
<dbReference type="SUPFAM" id="SSF81324">
    <property type="entry name" value="Voltage-gated potassium channels"/>
    <property type="match status" value="1"/>
</dbReference>
<protein>
    <submittedName>
        <fullName evidence="15">Ion transporter</fullName>
    </submittedName>
</protein>
<feature type="domain" description="Ion transport" evidence="14">
    <location>
        <begin position="17"/>
        <end position="218"/>
    </location>
</feature>
<dbReference type="PRINTS" id="PR00169">
    <property type="entry name" value="KCHANNEL"/>
</dbReference>
<gene>
    <name evidence="15" type="ORF">KEC57_04730</name>
</gene>
<name>A0A9X1S313_9MICO</name>
<dbReference type="InterPro" id="IPR027359">
    <property type="entry name" value="Volt_channel_dom_sf"/>
</dbReference>
<dbReference type="PANTHER" id="PTHR11537">
    <property type="entry name" value="VOLTAGE-GATED POTASSIUM CHANNEL"/>
    <property type="match status" value="1"/>
</dbReference>
<keyword evidence="7" id="KW-0630">Potassium</keyword>
<evidence type="ECO:0000259" key="14">
    <source>
        <dbReference type="Pfam" id="PF00520"/>
    </source>
</evidence>
<evidence type="ECO:0000256" key="3">
    <source>
        <dbReference type="ARBA" id="ARBA00022538"/>
    </source>
</evidence>
<keyword evidence="2" id="KW-0813">Transport</keyword>
<proteinExistence type="predicted"/>
<organism evidence="15 16">
    <name type="scientific">Microbacterium allomyrinae</name>
    <dbReference type="NCBI Taxonomy" id="2830666"/>
    <lineage>
        <taxon>Bacteria</taxon>
        <taxon>Bacillati</taxon>
        <taxon>Actinomycetota</taxon>
        <taxon>Actinomycetes</taxon>
        <taxon>Micrococcales</taxon>
        <taxon>Microbacteriaceae</taxon>
        <taxon>Microbacterium</taxon>
    </lineage>
</organism>
<keyword evidence="6" id="KW-0851">Voltage-gated channel</keyword>
<feature type="transmembrane region" description="Helical" evidence="13">
    <location>
        <begin position="132"/>
        <end position="154"/>
    </location>
</feature>
<evidence type="ECO:0000256" key="6">
    <source>
        <dbReference type="ARBA" id="ARBA00022882"/>
    </source>
</evidence>
<comment type="caution">
    <text evidence="15">The sequence shown here is derived from an EMBL/GenBank/DDBJ whole genome shotgun (WGS) entry which is preliminary data.</text>
</comment>
<keyword evidence="16" id="KW-1185">Reference proteome</keyword>
<keyword evidence="5" id="KW-0631">Potassium channel</keyword>
<evidence type="ECO:0000256" key="13">
    <source>
        <dbReference type="SAM" id="Phobius"/>
    </source>
</evidence>
<dbReference type="InterPro" id="IPR028325">
    <property type="entry name" value="VG_K_chnl"/>
</dbReference>
<dbReference type="PANTHER" id="PTHR11537:SF254">
    <property type="entry name" value="POTASSIUM VOLTAGE-GATED CHANNEL PROTEIN SHAB"/>
    <property type="match status" value="1"/>
</dbReference>
<sequence>MARARERAAARAELKNTAYEIFIGILSIMSIANLVMVYAFVDDPSLQMILSVMNGLFSLIFLGDFIYRISTAPSAWRYFLLGYGWADLLASLPFPQLKILRLFRLLRVYRLMRDLGPRTIWTTLVHDRANSALMTLLLMGVLVLQYGSITILAIEENAEGANITSASDALWYTIVTISTVGYGDQFPVTNAGRLVGAMIIIVGVGIFGTFTGYLANLFLGPGKKIDAPDEETDAATAVAAPAASDSTTSAVSHAAAKGVAAGAASGAVAKGVAAAAASGQAAKGGSAGVRTTPAAAPATTDADAPAAADADADRDAHLQALLTQSETTLAEIRRLVAGVSP</sequence>
<keyword evidence="10 13" id="KW-0472">Membrane</keyword>
<evidence type="ECO:0000256" key="11">
    <source>
        <dbReference type="ARBA" id="ARBA00023303"/>
    </source>
</evidence>
<evidence type="ECO:0000256" key="8">
    <source>
        <dbReference type="ARBA" id="ARBA00022989"/>
    </source>
</evidence>
<feature type="transmembrane region" description="Helical" evidence="13">
    <location>
        <begin position="47"/>
        <end position="66"/>
    </location>
</feature>
<keyword evidence="9" id="KW-0406">Ion transport</keyword>
<dbReference type="AlphaFoldDB" id="A0A9X1S313"/>
<dbReference type="RefSeq" id="WP_229383365.1">
    <property type="nucleotide sequence ID" value="NZ_JAGTTN010000001.1"/>
</dbReference>
<accession>A0A9X1S313</accession>
<reference evidence="15" key="1">
    <citation type="submission" date="2021-04" db="EMBL/GenBank/DDBJ databases">
        <title>Microbacterium tenobrionis sp. nov. and Microbacterium allomyrinae sp. nov., isolated from larvae of Tenobrio molitor and Allomyrina dichotoma, respectively.</title>
        <authorList>
            <person name="Lee S.D."/>
        </authorList>
    </citation>
    <scope>NUCLEOTIDE SEQUENCE</scope>
    <source>
        <strain evidence="15">BWT-G7</strain>
    </source>
</reference>
<evidence type="ECO:0000256" key="9">
    <source>
        <dbReference type="ARBA" id="ARBA00023065"/>
    </source>
</evidence>
<evidence type="ECO:0000256" key="2">
    <source>
        <dbReference type="ARBA" id="ARBA00022448"/>
    </source>
</evidence>
<evidence type="ECO:0000313" key="15">
    <source>
        <dbReference type="EMBL" id="MCC2031485.1"/>
    </source>
</evidence>
<feature type="transmembrane region" description="Helical" evidence="13">
    <location>
        <begin position="21"/>
        <end position="41"/>
    </location>
</feature>
<dbReference type="Gene3D" id="1.20.120.350">
    <property type="entry name" value="Voltage-gated potassium channels. Chain C"/>
    <property type="match status" value="1"/>
</dbReference>
<keyword evidence="8 13" id="KW-1133">Transmembrane helix</keyword>
<keyword evidence="4 13" id="KW-0812">Transmembrane</keyword>
<feature type="region of interest" description="Disordered" evidence="12">
    <location>
        <begin position="283"/>
        <end position="311"/>
    </location>
</feature>
<dbReference type="InterPro" id="IPR005821">
    <property type="entry name" value="Ion_trans_dom"/>
</dbReference>
<evidence type="ECO:0000256" key="1">
    <source>
        <dbReference type="ARBA" id="ARBA00004141"/>
    </source>
</evidence>
<keyword evidence="3" id="KW-0633">Potassium transport</keyword>
<dbReference type="GO" id="GO:0005249">
    <property type="term" value="F:voltage-gated potassium channel activity"/>
    <property type="evidence" value="ECO:0007669"/>
    <property type="project" value="InterPro"/>
</dbReference>
<feature type="transmembrane region" description="Helical" evidence="13">
    <location>
        <begin position="161"/>
        <end position="182"/>
    </location>
</feature>
<evidence type="ECO:0000313" key="16">
    <source>
        <dbReference type="Proteomes" id="UP001139354"/>
    </source>
</evidence>
<dbReference type="Gene3D" id="1.10.287.70">
    <property type="match status" value="1"/>
</dbReference>
<evidence type="ECO:0000256" key="10">
    <source>
        <dbReference type="ARBA" id="ARBA00023136"/>
    </source>
</evidence>
<dbReference type="Proteomes" id="UP001139354">
    <property type="component" value="Unassembled WGS sequence"/>
</dbReference>
<dbReference type="EMBL" id="JAGTTN010000001">
    <property type="protein sequence ID" value="MCC2031485.1"/>
    <property type="molecule type" value="Genomic_DNA"/>
</dbReference>